<dbReference type="Pfam" id="PF10850">
    <property type="entry name" value="DUF2653"/>
    <property type="match status" value="1"/>
</dbReference>
<name>A0A0C5CCC5_HEYCO</name>
<gene>
    <name evidence="3" type="ORF">B4098_3281</name>
    <name evidence="2" type="ORF">HMPREF3213_03670</name>
    <name evidence="1" type="ORF">SB48_HM08orf03711</name>
</gene>
<reference evidence="5" key="4">
    <citation type="submission" date="2016-01" db="EMBL/GenBank/DDBJ databases">
        <authorList>
            <person name="Mitreva M."/>
            <person name="Pepin K.H."/>
            <person name="Mihindukulasuriya K.A."/>
            <person name="Fulton R."/>
            <person name="Fronick C."/>
            <person name="O'Laughlin M."/>
            <person name="Miner T."/>
            <person name="Herter B."/>
            <person name="Rosa B.A."/>
            <person name="Cordes M."/>
            <person name="Tomlinson C."/>
            <person name="Wollam A."/>
            <person name="Palsikar V.B."/>
            <person name="Mardis E.R."/>
            <person name="Wilson R.K."/>
        </authorList>
    </citation>
    <scope>NUCLEOTIDE SEQUENCE [LARGE SCALE GENOMIC DNA]</scope>
    <source>
        <strain evidence="5">GED7749B</strain>
    </source>
</reference>
<evidence type="ECO:0000313" key="1">
    <source>
        <dbReference type="EMBL" id="AJO23145.1"/>
    </source>
</evidence>
<dbReference type="AlphaFoldDB" id="A0A0C5CCC5"/>
<accession>A0A0C5CCC5</accession>
<dbReference type="InterPro" id="IPR020516">
    <property type="entry name" value="Uncharacterised_YxcD"/>
</dbReference>
<reference evidence="4" key="2">
    <citation type="submission" date="2015-01" db="EMBL/GenBank/DDBJ databases">
        <title>Comparative genome analysis of Bacillus coagulans HM-08, Clostridium butyricum HM-68, Bacillus subtilis HM-66 and Bacillus paralicheniformis BL-09.</title>
        <authorList>
            <person name="Zhang H."/>
        </authorList>
    </citation>
    <scope>NUCLEOTIDE SEQUENCE [LARGE SCALE GENOMIC DNA]</scope>
    <source>
        <strain evidence="4">HM-08</strain>
    </source>
</reference>
<reference evidence="1" key="1">
    <citation type="submission" date="2015-01" db="EMBL/GenBank/DDBJ databases">
        <title>Comparative genome analysis of Bacillus coagulans HM-08, Clostridium butyricum HM-68, Bacillus subtilis HM-66 and Bacillus licheniformis BL-09.</title>
        <authorList>
            <person name="Zhang H."/>
        </authorList>
    </citation>
    <scope>NUCLEOTIDE SEQUENCE [LARGE SCALE GENOMIC DNA]</scope>
    <source>
        <strain evidence="1">HM-08</strain>
    </source>
</reference>
<organism evidence="3 6">
    <name type="scientific">Heyndrickxia coagulans</name>
    <name type="common">Weizmannia coagulans</name>
    <dbReference type="NCBI Taxonomy" id="1398"/>
    <lineage>
        <taxon>Bacteria</taxon>
        <taxon>Bacillati</taxon>
        <taxon>Bacillota</taxon>
        <taxon>Bacilli</taxon>
        <taxon>Bacillales</taxon>
        <taxon>Bacillaceae</taxon>
        <taxon>Heyndrickxia</taxon>
    </lineage>
</organism>
<evidence type="ECO:0000313" key="4">
    <source>
        <dbReference type="Proteomes" id="UP000032024"/>
    </source>
</evidence>
<dbReference type="EMBL" id="CP010525">
    <property type="protein sequence ID" value="AJO23145.1"/>
    <property type="molecule type" value="Genomic_DNA"/>
</dbReference>
<reference evidence="3 6" key="3">
    <citation type="submission" date="2016-01" db="EMBL/GenBank/DDBJ databases">
        <title>Genome Sequences of Twelve Sporeforming Bacillus Species Isolated from Foods.</title>
        <authorList>
            <person name="Berendsen E.M."/>
            <person name="Wells-Bennik M.H."/>
            <person name="Krawcyk A.O."/>
            <person name="De Jong A."/>
            <person name="Holsappel S."/>
            <person name="Eijlander R.T."/>
            <person name="Kuipers O.P."/>
        </authorList>
    </citation>
    <scope>NUCLEOTIDE SEQUENCE [LARGE SCALE GENOMIC DNA]</scope>
    <source>
        <strain evidence="3 6">B4098</strain>
    </source>
</reference>
<evidence type="ECO:0000313" key="6">
    <source>
        <dbReference type="Proteomes" id="UP000075288"/>
    </source>
</evidence>
<protein>
    <submittedName>
        <fullName evidence="3">Uncharacterized protein</fullName>
    </submittedName>
</protein>
<keyword evidence="4" id="KW-1185">Reference proteome</keyword>
<dbReference type="EMBL" id="LRPN01000187">
    <property type="protein sequence ID" value="KWZ76836.1"/>
    <property type="molecule type" value="Genomic_DNA"/>
</dbReference>
<evidence type="ECO:0000313" key="5">
    <source>
        <dbReference type="Proteomes" id="UP000070376"/>
    </source>
</evidence>
<dbReference type="EMBL" id="LQYG01000062">
    <property type="protein sequence ID" value="KYC61948.1"/>
    <property type="molecule type" value="Genomic_DNA"/>
</dbReference>
<dbReference type="GeneID" id="93259971"/>
<dbReference type="RefSeq" id="WP_014098398.1">
    <property type="nucleotide sequence ID" value="NZ_CP010525.1"/>
</dbReference>
<sequence length="97" mass="11070">MEELKLSEQDLINAVCTFVADQHYAYPENVMAMLTYDDDTGYGADVELNGKDLEPLTEPKLIQAIRKYLEEEYSIDPFAVSIRLEIEDQDGMVAYVD</sequence>
<reference evidence="2" key="5">
    <citation type="submission" date="2016-01" db="EMBL/GenBank/DDBJ databases">
        <authorList>
            <person name="Oliw E.H."/>
        </authorList>
    </citation>
    <scope>NUCLEOTIDE SEQUENCE [LARGE SCALE GENOMIC DNA]</scope>
    <source>
        <strain evidence="2">GED7749B</strain>
    </source>
</reference>
<dbReference type="Proteomes" id="UP000075288">
    <property type="component" value="Unassembled WGS sequence"/>
</dbReference>
<dbReference type="Proteomes" id="UP000032024">
    <property type="component" value="Chromosome"/>
</dbReference>
<evidence type="ECO:0000313" key="2">
    <source>
        <dbReference type="EMBL" id="KWZ76836.1"/>
    </source>
</evidence>
<evidence type="ECO:0000313" key="3">
    <source>
        <dbReference type="EMBL" id="KYC61948.1"/>
    </source>
</evidence>
<dbReference type="PATRIC" id="fig|1398.18.peg.2347"/>
<proteinExistence type="predicted"/>
<dbReference type="Proteomes" id="UP000070376">
    <property type="component" value="Unassembled WGS sequence"/>
</dbReference>